<keyword evidence="5 8" id="KW-0472">Membrane</keyword>
<dbReference type="GO" id="GO:0046872">
    <property type="term" value="F:metal ion binding"/>
    <property type="evidence" value="ECO:0007669"/>
    <property type="project" value="UniProtKB-KW"/>
</dbReference>
<comment type="catalytic activity">
    <reaction evidence="7">
        <text>fluoride(in) = fluoride(out)</text>
        <dbReference type="Rhea" id="RHEA:76159"/>
        <dbReference type="ChEBI" id="CHEBI:17051"/>
    </reaction>
    <physiologicalReaction direction="left-to-right" evidence="7">
        <dbReference type="Rhea" id="RHEA:76160"/>
    </physiologicalReaction>
</comment>
<keyword evidence="8" id="KW-0406">Ion transport</keyword>
<dbReference type="Proteomes" id="UP001320159">
    <property type="component" value="Unassembled WGS sequence"/>
</dbReference>
<feature type="transmembrane region" description="Helical" evidence="8">
    <location>
        <begin position="28"/>
        <end position="50"/>
    </location>
</feature>
<evidence type="ECO:0000256" key="6">
    <source>
        <dbReference type="ARBA" id="ARBA00035120"/>
    </source>
</evidence>
<evidence type="ECO:0000256" key="2">
    <source>
        <dbReference type="ARBA" id="ARBA00022475"/>
    </source>
</evidence>
<evidence type="ECO:0000256" key="3">
    <source>
        <dbReference type="ARBA" id="ARBA00022692"/>
    </source>
</evidence>
<dbReference type="GO" id="GO:0005886">
    <property type="term" value="C:plasma membrane"/>
    <property type="evidence" value="ECO:0007669"/>
    <property type="project" value="UniProtKB-SubCell"/>
</dbReference>
<evidence type="ECO:0000256" key="5">
    <source>
        <dbReference type="ARBA" id="ARBA00023136"/>
    </source>
</evidence>
<keyword evidence="8" id="KW-0813">Transport</keyword>
<evidence type="ECO:0000256" key="7">
    <source>
        <dbReference type="ARBA" id="ARBA00035585"/>
    </source>
</evidence>
<gene>
    <name evidence="8" type="primary">fluC</name>
    <name evidence="8" type="synonym">crcB</name>
    <name evidence="9" type="ORF">CUJ83_14630</name>
</gene>
<dbReference type="NCBIfam" id="NF010820">
    <property type="entry name" value="PRK14224.1"/>
    <property type="match status" value="1"/>
</dbReference>
<comment type="function">
    <text evidence="8">Fluoride-specific ion channel. Important for reducing fluoride concentration in the cell, thus reducing its toxicity.</text>
</comment>
<sequence>MEPYLLVSAGGFAGACSRYVVSGLIPDMPGILIVNLLGCFLLGFLMYESIYIGAFSQHTRMVYGVGFIGAFTTFSTFSYQTYIASPLAAFINVMLNVGLGILCVFAGRSVAIRLSGLR</sequence>
<organism evidence="9 10">
    <name type="scientific">Methanooceanicella nereidis</name>
    <dbReference type="NCBI Taxonomy" id="2052831"/>
    <lineage>
        <taxon>Archaea</taxon>
        <taxon>Methanobacteriati</taxon>
        <taxon>Methanobacteriota</taxon>
        <taxon>Stenosarchaea group</taxon>
        <taxon>Methanomicrobia</taxon>
        <taxon>Methanocellales</taxon>
        <taxon>Methanocellaceae</taxon>
        <taxon>Methanooceanicella</taxon>
    </lineage>
</organism>
<evidence type="ECO:0000313" key="9">
    <source>
        <dbReference type="EMBL" id="MCD1296235.1"/>
    </source>
</evidence>
<accession>A0AAP2W623</accession>
<dbReference type="Pfam" id="PF02537">
    <property type="entry name" value="CRCB"/>
    <property type="match status" value="1"/>
</dbReference>
<comment type="activity regulation">
    <text evidence="8">Na(+) is not transported, but it plays an essential structural role and its presence is essential for fluoride channel function.</text>
</comment>
<feature type="binding site" evidence="8">
    <location>
        <position position="69"/>
    </location>
    <ligand>
        <name>Na(+)</name>
        <dbReference type="ChEBI" id="CHEBI:29101"/>
        <note>structural</note>
    </ligand>
</feature>
<evidence type="ECO:0000256" key="1">
    <source>
        <dbReference type="ARBA" id="ARBA00004651"/>
    </source>
</evidence>
<dbReference type="AlphaFoldDB" id="A0AAP2W623"/>
<dbReference type="EMBL" id="PGCK01000015">
    <property type="protein sequence ID" value="MCD1296235.1"/>
    <property type="molecule type" value="Genomic_DNA"/>
</dbReference>
<feature type="transmembrane region" description="Helical" evidence="8">
    <location>
        <begin position="62"/>
        <end position="83"/>
    </location>
</feature>
<keyword evidence="8" id="KW-0407">Ion channel</keyword>
<dbReference type="GO" id="GO:0062054">
    <property type="term" value="F:fluoride channel activity"/>
    <property type="evidence" value="ECO:0007669"/>
    <property type="project" value="UniProtKB-UniRule"/>
</dbReference>
<keyword evidence="2 8" id="KW-1003">Cell membrane</keyword>
<evidence type="ECO:0000313" key="10">
    <source>
        <dbReference type="Proteomes" id="UP001320159"/>
    </source>
</evidence>
<protein>
    <recommendedName>
        <fullName evidence="8">Fluoride-specific ion channel FluC</fullName>
    </recommendedName>
</protein>
<keyword evidence="8" id="KW-0479">Metal-binding</keyword>
<keyword evidence="10" id="KW-1185">Reference proteome</keyword>
<comment type="similarity">
    <text evidence="6 8">Belongs to the fluoride channel Fluc/FEX (TC 1.A.43) family.</text>
</comment>
<proteinExistence type="inferred from homology"/>
<reference evidence="9 10" key="1">
    <citation type="submission" date="2017-11" db="EMBL/GenBank/DDBJ databases">
        <title>Isolation and Characterization of Family Methanocellaceae Species from Potential Methane Hydrate Area Offshore Southwestern Taiwan.</title>
        <authorList>
            <person name="Zhang W.-L."/>
            <person name="Chen W.-C."/>
            <person name="Lai M.-C."/>
            <person name="Chen S.-C."/>
        </authorList>
    </citation>
    <scope>NUCLEOTIDE SEQUENCE [LARGE SCALE GENOMIC DNA]</scope>
    <source>
        <strain evidence="9 10">CWC-04</strain>
    </source>
</reference>
<evidence type="ECO:0000256" key="8">
    <source>
        <dbReference type="HAMAP-Rule" id="MF_00454"/>
    </source>
</evidence>
<keyword evidence="4 8" id="KW-1133">Transmembrane helix</keyword>
<name>A0AAP2W623_9EURY</name>
<feature type="transmembrane region" description="Helical" evidence="8">
    <location>
        <begin position="89"/>
        <end position="111"/>
    </location>
</feature>
<feature type="binding site" evidence="8">
    <location>
        <position position="72"/>
    </location>
    <ligand>
        <name>Na(+)</name>
        <dbReference type="ChEBI" id="CHEBI:29101"/>
        <note>structural</note>
    </ligand>
</feature>
<evidence type="ECO:0000256" key="4">
    <source>
        <dbReference type="ARBA" id="ARBA00022989"/>
    </source>
</evidence>
<dbReference type="GO" id="GO:0140114">
    <property type="term" value="P:cellular detoxification of fluoride"/>
    <property type="evidence" value="ECO:0007669"/>
    <property type="project" value="UniProtKB-UniRule"/>
</dbReference>
<comment type="subcellular location">
    <subcellularLocation>
        <location evidence="1 8">Cell membrane</location>
        <topology evidence="1 8">Multi-pass membrane protein</topology>
    </subcellularLocation>
</comment>
<dbReference type="InterPro" id="IPR003691">
    <property type="entry name" value="FluC"/>
</dbReference>
<dbReference type="HAMAP" id="MF_00454">
    <property type="entry name" value="FluC"/>
    <property type="match status" value="1"/>
</dbReference>
<comment type="caution">
    <text evidence="9">The sequence shown here is derived from an EMBL/GenBank/DDBJ whole genome shotgun (WGS) entry which is preliminary data.</text>
</comment>
<keyword evidence="8" id="KW-0915">Sodium</keyword>
<keyword evidence="3 8" id="KW-0812">Transmembrane</keyword>